<feature type="non-terminal residue" evidence="2">
    <location>
        <position position="72"/>
    </location>
</feature>
<feature type="transmembrane region" description="Helical" evidence="1">
    <location>
        <begin position="13"/>
        <end position="33"/>
    </location>
</feature>
<comment type="caution">
    <text evidence="2">The sequence shown here is derived from an EMBL/GenBank/DDBJ whole genome shotgun (WGS) entry which is preliminary data.</text>
</comment>
<evidence type="ECO:0000313" key="3">
    <source>
        <dbReference type="Proteomes" id="UP000644282"/>
    </source>
</evidence>
<organism evidence="2 3">
    <name type="scientific">Leptospira interrogans serovar Pomona</name>
    <dbReference type="NCBI Taxonomy" id="44276"/>
    <lineage>
        <taxon>Bacteria</taxon>
        <taxon>Pseudomonadati</taxon>
        <taxon>Spirochaetota</taxon>
        <taxon>Spirochaetia</taxon>
        <taxon>Leptospirales</taxon>
        <taxon>Leptospiraceae</taxon>
        <taxon>Leptospira</taxon>
    </lineage>
</organism>
<protein>
    <submittedName>
        <fullName evidence="2">Uncharacterized protein</fullName>
    </submittedName>
</protein>
<name>A0AA40WEY5_LEPIR</name>
<dbReference type="AlphaFoldDB" id="A0AA40WEY5"/>
<gene>
    <name evidence="2" type="ORF">IQB77_20100</name>
</gene>
<evidence type="ECO:0000313" key="2">
    <source>
        <dbReference type="EMBL" id="MBE8432058.1"/>
    </source>
</evidence>
<keyword evidence="1" id="KW-0472">Membrane</keyword>
<keyword evidence="1" id="KW-0812">Transmembrane</keyword>
<accession>A0AA40WEY5</accession>
<dbReference type="EMBL" id="JADDXF010000233">
    <property type="protein sequence ID" value="MBE8432058.1"/>
    <property type="molecule type" value="Genomic_DNA"/>
</dbReference>
<proteinExistence type="predicted"/>
<sequence length="72" mass="8134">MVNILDSVLNKEILLSIIRFGAGFALVLGIGSWVRAKKQIDYLTSSILILTAIFQFVDEFSLSMISQTWLRK</sequence>
<reference evidence="2" key="1">
    <citation type="submission" date="2020-10" db="EMBL/GenBank/DDBJ databases">
        <title>New Zealand Leptospira genomics.</title>
        <authorList>
            <person name="Wilkinson D.A."/>
            <person name="Nisa S."/>
            <person name="Moinet M."/>
            <person name="Benschop J."/>
        </authorList>
    </citation>
    <scope>NUCLEOTIDE SEQUENCE</scope>
    <source>
        <strain evidence="2">ESR8</strain>
    </source>
</reference>
<dbReference type="Proteomes" id="UP000644282">
    <property type="component" value="Unassembled WGS sequence"/>
</dbReference>
<keyword evidence="1" id="KW-1133">Transmembrane helix</keyword>
<evidence type="ECO:0000256" key="1">
    <source>
        <dbReference type="SAM" id="Phobius"/>
    </source>
</evidence>